<protein>
    <submittedName>
        <fullName evidence="2">ME1 protein</fullName>
    </submittedName>
</protein>
<dbReference type="Gene3D" id="3.40.50.300">
    <property type="entry name" value="P-loop containing nucleotide triphosphate hydrolases"/>
    <property type="match status" value="1"/>
</dbReference>
<dbReference type="PANTHER" id="PTHR36978">
    <property type="entry name" value="P-LOOP CONTAINING NUCLEOTIDE TRIPHOSPHATE HYDROLASE"/>
    <property type="match status" value="1"/>
</dbReference>
<reference evidence="2" key="1">
    <citation type="submission" date="2021-02" db="EMBL/GenBank/DDBJ databases">
        <authorList>
            <person name="Dougan E. K."/>
            <person name="Rhodes N."/>
            <person name="Thang M."/>
            <person name="Chan C."/>
        </authorList>
    </citation>
    <scope>NUCLEOTIDE SEQUENCE</scope>
</reference>
<dbReference type="EMBL" id="CAJNDS010002429">
    <property type="protein sequence ID" value="CAE7470219.1"/>
    <property type="molecule type" value="Genomic_DNA"/>
</dbReference>
<organism evidence="2 3">
    <name type="scientific">Symbiodinium natans</name>
    <dbReference type="NCBI Taxonomy" id="878477"/>
    <lineage>
        <taxon>Eukaryota</taxon>
        <taxon>Sar</taxon>
        <taxon>Alveolata</taxon>
        <taxon>Dinophyceae</taxon>
        <taxon>Suessiales</taxon>
        <taxon>Symbiodiniaceae</taxon>
        <taxon>Symbiodinium</taxon>
    </lineage>
</organism>
<feature type="signal peptide" evidence="1">
    <location>
        <begin position="1"/>
        <end position="18"/>
    </location>
</feature>
<dbReference type="AlphaFoldDB" id="A0A812S9T5"/>
<dbReference type="Proteomes" id="UP000604046">
    <property type="component" value="Unassembled WGS sequence"/>
</dbReference>
<accession>A0A812S9T5</accession>
<evidence type="ECO:0000313" key="3">
    <source>
        <dbReference type="Proteomes" id="UP000604046"/>
    </source>
</evidence>
<sequence>MRCLPCLRCLLVVLFTFASVVVKDQDVWHFLAEQPPGCAHEHLPGNQSGVKVIVAGLAKCGTRTICHALNEIGFNAQHSEDFHFLPWWDFVSEVRAQKSNYSSMSASELAHALKSDKHLAAQLMHKISSCRVDAIAFDGLEVLIHPILESSSDAKVILLSWRSYSSWKASVDTFIPKLVVMCFHNVWAGASLSSLPWLWLLRPLDRVLGRPIEHVIREGGPPITEVSGPMVWLYHQSMNHRRQYEAWKPPSTTWVPENEEEYDNFLANVRQTVPKERLFEWDPRRNKIEELCEFLDVRPCPKSGKPGRAINTWIFERDFPVASMAVQTLRLFLHWVNWRLCCAVLGAPLRFCKSRAAHKKPD</sequence>
<gene>
    <name evidence="2" type="primary">ME1</name>
    <name evidence="2" type="ORF">SNAT2548_LOCUS26368</name>
</gene>
<dbReference type="OrthoDB" id="408152at2759"/>
<evidence type="ECO:0000256" key="1">
    <source>
        <dbReference type="SAM" id="SignalP"/>
    </source>
</evidence>
<comment type="caution">
    <text evidence="2">The sequence shown here is derived from an EMBL/GenBank/DDBJ whole genome shotgun (WGS) entry which is preliminary data.</text>
</comment>
<dbReference type="SUPFAM" id="SSF52540">
    <property type="entry name" value="P-loop containing nucleoside triphosphate hydrolases"/>
    <property type="match status" value="1"/>
</dbReference>
<feature type="chain" id="PRO_5032405247" evidence="1">
    <location>
        <begin position="19"/>
        <end position="362"/>
    </location>
</feature>
<dbReference type="PANTHER" id="PTHR36978:SF4">
    <property type="entry name" value="P-LOOP CONTAINING NUCLEOSIDE TRIPHOSPHATE HYDROLASE PROTEIN"/>
    <property type="match status" value="1"/>
</dbReference>
<keyword evidence="3" id="KW-1185">Reference proteome</keyword>
<keyword evidence="1" id="KW-0732">Signal</keyword>
<evidence type="ECO:0000313" key="2">
    <source>
        <dbReference type="EMBL" id="CAE7470219.1"/>
    </source>
</evidence>
<dbReference type="InterPro" id="IPR027417">
    <property type="entry name" value="P-loop_NTPase"/>
</dbReference>
<proteinExistence type="predicted"/>
<dbReference type="InterPro" id="IPR040632">
    <property type="entry name" value="Sulfotransfer_4"/>
</dbReference>
<dbReference type="Pfam" id="PF17784">
    <property type="entry name" value="Sulfotransfer_4"/>
    <property type="match status" value="1"/>
</dbReference>
<name>A0A812S9T5_9DINO</name>